<evidence type="ECO:0000259" key="2">
    <source>
        <dbReference type="PROSITE" id="PS50041"/>
    </source>
</evidence>
<dbReference type="Pfam" id="PF00059">
    <property type="entry name" value="Lectin_C"/>
    <property type="match status" value="1"/>
</dbReference>
<sequence length="402" mass="44978">METSKVDIILILLLTMGETNLAKPCSNSGCRLVKMPLVSNNLKAPLLAELDVSMVNQQLKEYIDDAINVTFIDKIKDVVEEKQESLKLTVSQINKRLIGVLAWKEKVFEQFFEKSRACEKGWIKFGGHCYYIGHDKKTWGDSIVDCQRKGSYLVKVEDASENLWLQTVMIANNINILRIGAHDILHEGTWRWVSDNTAVDYTNWGGGQPDNAGGSEDCAELWKAASYRWNDRPCTSLLRYISFGICAFPCWQQNRGFARINEDGSDFFVGAVSKTNRTTLEVSVNGTSVFTQECYARSGPFTVIKRTFGSEDFYSCSKNIITNGFPDVLVSFVKPLKPFDSPPTVCDVCDGDFPSLQLVKDIGCNIPSVCPVTSEGQIRCPECFQGNELFGDGVCCEETEFQ</sequence>
<name>A0A6J8EC52_MYTCO</name>
<gene>
    <name evidence="3" type="ORF">MCOR_50520</name>
</gene>
<evidence type="ECO:0000313" key="3">
    <source>
        <dbReference type="EMBL" id="CAC5418060.1"/>
    </source>
</evidence>
<feature type="domain" description="C-type lectin" evidence="2">
    <location>
        <begin position="125"/>
        <end position="243"/>
    </location>
</feature>
<accession>A0A6J8EC52</accession>
<proteinExistence type="predicted"/>
<dbReference type="OrthoDB" id="6093115at2759"/>
<dbReference type="Proteomes" id="UP000507470">
    <property type="component" value="Unassembled WGS sequence"/>
</dbReference>
<dbReference type="PROSITE" id="PS50041">
    <property type="entry name" value="C_TYPE_LECTIN_2"/>
    <property type="match status" value="1"/>
</dbReference>
<feature type="chain" id="PRO_5027043532" description="C-type lectin domain-containing protein" evidence="1">
    <location>
        <begin position="23"/>
        <end position="402"/>
    </location>
</feature>
<keyword evidence="1" id="KW-0732">Signal</keyword>
<dbReference type="AlphaFoldDB" id="A0A6J8EC52"/>
<dbReference type="SUPFAM" id="SSF56436">
    <property type="entry name" value="C-type lectin-like"/>
    <property type="match status" value="1"/>
</dbReference>
<dbReference type="InterPro" id="IPR016186">
    <property type="entry name" value="C-type_lectin-like/link_sf"/>
</dbReference>
<protein>
    <recommendedName>
        <fullName evidence="2">C-type lectin domain-containing protein</fullName>
    </recommendedName>
</protein>
<organism evidence="3 4">
    <name type="scientific">Mytilus coruscus</name>
    <name type="common">Sea mussel</name>
    <dbReference type="NCBI Taxonomy" id="42192"/>
    <lineage>
        <taxon>Eukaryota</taxon>
        <taxon>Metazoa</taxon>
        <taxon>Spiralia</taxon>
        <taxon>Lophotrochozoa</taxon>
        <taxon>Mollusca</taxon>
        <taxon>Bivalvia</taxon>
        <taxon>Autobranchia</taxon>
        <taxon>Pteriomorphia</taxon>
        <taxon>Mytilida</taxon>
        <taxon>Mytiloidea</taxon>
        <taxon>Mytilidae</taxon>
        <taxon>Mytilinae</taxon>
        <taxon>Mytilus</taxon>
    </lineage>
</organism>
<keyword evidence="4" id="KW-1185">Reference proteome</keyword>
<dbReference type="PANTHER" id="PTHR22803">
    <property type="entry name" value="MANNOSE, PHOSPHOLIPASE, LECTIN RECEPTOR RELATED"/>
    <property type="match status" value="1"/>
</dbReference>
<dbReference type="InterPro" id="IPR001304">
    <property type="entry name" value="C-type_lectin-like"/>
</dbReference>
<dbReference type="CDD" id="cd00037">
    <property type="entry name" value="CLECT"/>
    <property type="match status" value="1"/>
</dbReference>
<dbReference type="EMBL" id="CACVKT020008862">
    <property type="protein sequence ID" value="CAC5418060.1"/>
    <property type="molecule type" value="Genomic_DNA"/>
</dbReference>
<dbReference type="SMART" id="SM00034">
    <property type="entry name" value="CLECT"/>
    <property type="match status" value="1"/>
</dbReference>
<feature type="signal peptide" evidence="1">
    <location>
        <begin position="1"/>
        <end position="22"/>
    </location>
</feature>
<evidence type="ECO:0000256" key="1">
    <source>
        <dbReference type="SAM" id="SignalP"/>
    </source>
</evidence>
<reference evidence="3 4" key="1">
    <citation type="submission" date="2020-06" db="EMBL/GenBank/DDBJ databases">
        <authorList>
            <person name="Li R."/>
            <person name="Bekaert M."/>
        </authorList>
    </citation>
    <scope>NUCLEOTIDE SEQUENCE [LARGE SCALE GENOMIC DNA]</scope>
    <source>
        <strain evidence="4">wild</strain>
    </source>
</reference>
<dbReference type="InterPro" id="IPR016187">
    <property type="entry name" value="CTDL_fold"/>
</dbReference>
<dbReference type="Gene3D" id="3.10.100.10">
    <property type="entry name" value="Mannose-Binding Protein A, subunit A"/>
    <property type="match status" value="1"/>
</dbReference>
<evidence type="ECO:0000313" key="4">
    <source>
        <dbReference type="Proteomes" id="UP000507470"/>
    </source>
</evidence>
<dbReference type="InterPro" id="IPR050111">
    <property type="entry name" value="C-type_lectin/snaclec_domain"/>
</dbReference>